<feature type="domain" description="Methyltransferase type 11" evidence="2">
    <location>
        <begin position="356"/>
        <end position="445"/>
    </location>
</feature>
<feature type="transmembrane region" description="Helical" evidence="1">
    <location>
        <begin position="6"/>
        <end position="27"/>
    </location>
</feature>
<evidence type="ECO:0000256" key="1">
    <source>
        <dbReference type="SAM" id="Phobius"/>
    </source>
</evidence>
<feature type="transmembrane region" description="Helical" evidence="1">
    <location>
        <begin position="39"/>
        <end position="58"/>
    </location>
</feature>
<comment type="caution">
    <text evidence="3">The sequence shown here is derived from an EMBL/GenBank/DDBJ whole genome shotgun (WGS) entry which is preliminary data.</text>
</comment>
<dbReference type="Proteomes" id="UP000286716">
    <property type="component" value="Unassembled WGS sequence"/>
</dbReference>
<proteinExistence type="predicted"/>
<keyword evidence="1" id="KW-0472">Membrane</keyword>
<keyword evidence="4" id="KW-1185">Reference proteome</keyword>
<dbReference type="AlphaFoldDB" id="A0A428WRQ1"/>
<keyword evidence="1" id="KW-0812">Transmembrane</keyword>
<dbReference type="InterPro" id="IPR013216">
    <property type="entry name" value="Methyltransf_11"/>
</dbReference>
<evidence type="ECO:0000313" key="4">
    <source>
        <dbReference type="Proteomes" id="UP000286716"/>
    </source>
</evidence>
<dbReference type="SUPFAM" id="SSF53335">
    <property type="entry name" value="S-adenosyl-L-methionine-dependent methyltransferases"/>
    <property type="match status" value="1"/>
</dbReference>
<gene>
    <name evidence="3" type="ORF">DMA12_12670</name>
</gene>
<keyword evidence="3" id="KW-0489">Methyltransferase</keyword>
<accession>A0A428WRQ1</accession>
<dbReference type="GO" id="GO:0008757">
    <property type="term" value="F:S-adenosylmethionine-dependent methyltransferase activity"/>
    <property type="evidence" value="ECO:0007669"/>
    <property type="project" value="InterPro"/>
</dbReference>
<dbReference type="Pfam" id="PF08241">
    <property type="entry name" value="Methyltransf_11"/>
    <property type="match status" value="1"/>
</dbReference>
<sequence>MSVERLVLALSGLASVTVGLLDLVGLLDVPALAQKLPQLTLLVGGLVLTVLAINVPMWSSRLRDELVELRNDMKNNNVDLRGEIGRLATHVSSSHIDTFPSLIEQVDPALLRVFRPYLEASFRTPTQVLNERRFQLNDMESYRNYHRRAHEENSGSTFFATSLPYRKWFWLGDYVERTIKNFVAAGGSITRIFFIRDDEEVTDSAEVQGVLGAQVKLGVEVLLVNVMQVPPYLRKFFLVESAQKFGWEAIRGPDDRVTSLNVTANPADTARYYSMFQQLRQMAVPYNPGSILSQQIGAGGHVSVNTSQDPVAFREFEFSGWQGAVEKYHMAWGRLTQKAASSLLDAIGVTESTKLLDVASGPGYAAAIAADRKADVLGMDFSPQMVQKAQSLFPHVTFQEGDAEGLPFEKETFDAISMNFGMLHLGNPEKAISEAFRVLKRGGRFGFTVWAPPEEAVGFSVILKAVSEYGQHVTVPHGPDFFYYSRPDECRVALTAAGFGAPKVILLDLTWQLDDLDDLFSAFLHGTARTGGLLRAQDAPTRNKIEKRVRETGRQFQNGDGSVSIPMPAILAVGTKN</sequence>
<dbReference type="GO" id="GO:0032259">
    <property type="term" value="P:methylation"/>
    <property type="evidence" value="ECO:0007669"/>
    <property type="project" value="UniProtKB-KW"/>
</dbReference>
<dbReference type="PANTHER" id="PTHR43591:SF24">
    <property type="entry name" value="2-METHOXY-6-POLYPRENYL-1,4-BENZOQUINOL METHYLASE, MITOCHONDRIAL"/>
    <property type="match status" value="1"/>
</dbReference>
<protein>
    <submittedName>
        <fullName evidence="3">Class I SAM-dependent methyltransferase</fullName>
    </submittedName>
</protein>
<dbReference type="Gene3D" id="3.40.50.150">
    <property type="entry name" value="Vaccinia Virus protein VP39"/>
    <property type="match status" value="1"/>
</dbReference>
<organism evidence="3 4">
    <name type="scientific">Amycolatopsis balhimycina DSM 5908</name>
    <dbReference type="NCBI Taxonomy" id="1081091"/>
    <lineage>
        <taxon>Bacteria</taxon>
        <taxon>Bacillati</taxon>
        <taxon>Actinomycetota</taxon>
        <taxon>Actinomycetes</taxon>
        <taxon>Pseudonocardiales</taxon>
        <taxon>Pseudonocardiaceae</taxon>
        <taxon>Amycolatopsis</taxon>
    </lineage>
</organism>
<dbReference type="InterPro" id="IPR029063">
    <property type="entry name" value="SAM-dependent_MTases_sf"/>
</dbReference>
<name>A0A428WRQ1_AMYBA</name>
<dbReference type="PANTHER" id="PTHR43591">
    <property type="entry name" value="METHYLTRANSFERASE"/>
    <property type="match status" value="1"/>
</dbReference>
<evidence type="ECO:0000259" key="2">
    <source>
        <dbReference type="Pfam" id="PF08241"/>
    </source>
</evidence>
<evidence type="ECO:0000313" key="3">
    <source>
        <dbReference type="EMBL" id="RSM45730.1"/>
    </source>
</evidence>
<reference evidence="3 4" key="1">
    <citation type="submission" date="2018-05" db="EMBL/GenBank/DDBJ databases">
        <title>Evolution of GPA BGCs.</title>
        <authorList>
            <person name="Waglechner N."/>
            <person name="Wright G.D."/>
        </authorList>
    </citation>
    <scope>NUCLEOTIDE SEQUENCE [LARGE SCALE GENOMIC DNA]</scope>
    <source>
        <strain evidence="3 4">DSM 5908</strain>
    </source>
</reference>
<dbReference type="CDD" id="cd02440">
    <property type="entry name" value="AdoMet_MTases"/>
    <property type="match status" value="1"/>
</dbReference>
<dbReference type="EMBL" id="QHHU01000015">
    <property type="protein sequence ID" value="RSM45730.1"/>
    <property type="molecule type" value="Genomic_DNA"/>
</dbReference>
<keyword evidence="1" id="KW-1133">Transmembrane helix</keyword>
<keyword evidence="3" id="KW-0808">Transferase</keyword>